<dbReference type="EC" id="2.4.1.187" evidence="5"/>
<reference evidence="6 7" key="1">
    <citation type="submission" date="2021-11" db="EMBL/GenBank/DDBJ databases">
        <title>Comparative genomics of bee honey and flower isolates.</title>
        <authorList>
            <person name="Bechtner J.D."/>
            <person name="Gallus M.K."/>
            <person name="Ehrmann M."/>
        </authorList>
    </citation>
    <scope>NUCLEOTIDE SEQUENCE [LARGE SCALE GENOMIC DNA]</scope>
    <source>
        <strain evidence="6 7">M161</strain>
    </source>
</reference>
<dbReference type="InterPro" id="IPR004629">
    <property type="entry name" value="WecG_TagA_CpsF"/>
</dbReference>
<dbReference type="NCBIfam" id="TIGR00696">
    <property type="entry name" value="wecG_tagA_cpsF"/>
    <property type="match status" value="1"/>
</dbReference>
<dbReference type="RefSeq" id="WP_220727969.1">
    <property type="nucleotide sequence ID" value="NZ_BPLM01000003.1"/>
</dbReference>
<comment type="pathway">
    <text evidence="5">Cell wall biogenesis; teichoic acid biosynthesis.</text>
</comment>
<evidence type="ECO:0000256" key="4">
    <source>
        <dbReference type="ARBA" id="ARBA00023316"/>
    </source>
</evidence>
<keyword evidence="1 5" id="KW-0328">Glycosyltransferase</keyword>
<dbReference type="Pfam" id="PF03808">
    <property type="entry name" value="Glyco_tran_WecG"/>
    <property type="match status" value="1"/>
</dbReference>
<dbReference type="PANTHER" id="PTHR34136">
    <property type="match status" value="1"/>
</dbReference>
<gene>
    <name evidence="6" type="ORF">LNP07_05655</name>
</gene>
<comment type="catalytic activity">
    <reaction evidence="5">
        <text>UDP-N-acetyl-alpha-D-mannosamine + N-acetyl-alpha-D-glucosaminyl-di-trans,octa-cis-undecaprenyl diphosphate = N-acetyl-beta-D-mannosaminyl-(1-&gt;4)-N-acetyl-alpha-D-glucosaminyl di-trans,octa-cis-undecaprenyl diphosphate + UDP + H(+)</text>
        <dbReference type="Rhea" id="RHEA:16053"/>
        <dbReference type="ChEBI" id="CHEBI:15378"/>
        <dbReference type="ChEBI" id="CHEBI:58223"/>
        <dbReference type="ChEBI" id="CHEBI:62959"/>
        <dbReference type="ChEBI" id="CHEBI:68623"/>
        <dbReference type="ChEBI" id="CHEBI:132210"/>
        <dbReference type="EC" id="2.4.1.187"/>
    </reaction>
</comment>
<name>A0ABT0I2P7_9LACO</name>
<dbReference type="PANTHER" id="PTHR34136:SF1">
    <property type="entry name" value="UDP-N-ACETYL-D-MANNOSAMINURONIC ACID TRANSFERASE"/>
    <property type="match status" value="1"/>
</dbReference>
<dbReference type="HAMAP" id="MF_02070">
    <property type="entry name" value="TagA_TarA"/>
    <property type="match status" value="1"/>
</dbReference>
<evidence type="ECO:0000256" key="2">
    <source>
        <dbReference type="ARBA" id="ARBA00022679"/>
    </source>
</evidence>
<accession>A0ABT0I2P7</accession>
<dbReference type="InterPro" id="IPR034714">
    <property type="entry name" value="TagA_TarA"/>
</dbReference>
<organism evidence="6 7">
    <name type="scientific">Apilactobacillus xinyiensis</name>
    <dbReference type="NCBI Taxonomy" id="2841032"/>
    <lineage>
        <taxon>Bacteria</taxon>
        <taxon>Bacillati</taxon>
        <taxon>Bacillota</taxon>
        <taxon>Bacilli</taxon>
        <taxon>Lactobacillales</taxon>
        <taxon>Lactobacillaceae</taxon>
        <taxon>Apilactobacillus</taxon>
    </lineage>
</organism>
<dbReference type="Proteomes" id="UP001522905">
    <property type="component" value="Unassembled WGS sequence"/>
</dbReference>
<evidence type="ECO:0000256" key="5">
    <source>
        <dbReference type="HAMAP-Rule" id="MF_02070"/>
    </source>
</evidence>
<keyword evidence="2 5" id="KW-0808">Transferase</keyword>
<comment type="caution">
    <text evidence="6">The sequence shown here is derived from an EMBL/GenBank/DDBJ whole genome shotgun (WGS) entry which is preliminary data.</text>
</comment>
<keyword evidence="7" id="KW-1185">Reference proteome</keyword>
<comment type="function">
    <text evidence="5">Catalyzes the conversion of GlcNAc-PP-undecaprenol into ManNAc-GlcNAc-PP-undecaprenol, the first committed lipid intermediate in the de novo synthesis of teichoic acid.</text>
</comment>
<keyword evidence="4 5" id="KW-0961">Cell wall biogenesis/degradation</keyword>
<proteinExistence type="inferred from homology"/>
<protein>
    <recommendedName>
        <fullName evidence="5">N-acetylglucosaminyldiphosphoundecaprenol N-acetyl-beta-D-mannosaminyltransferase</fullName>
        <ecNumber evidence="5">2.4.1.187</ecNumber>
    </recommendedName>
    <alternativeName>
        <fullName evidence="5">N-acetylmannosaminyltransferase</fullName>
    </alternativeName>
    <alternativeName>
        <fullName evidence="5">UDP-N-acetylmannosamine transferase</fullName>
    </alternativeName>
    <alternativeName>
        <fullName evidence="5">UDP-N-acetylmannosamine:N-acetylglucosaminyl pyrophosphorylundecaprenol N-acetylmannosaminyltransferase</fullName>
    </alternativeName>
</protein>
<evidence type="ECO:0000256" key="3">
    <source>
        <dbReference type="ARBA" id="ARBA00022944"/>
    </source>
</evidence>
<evidence type="ECO:0000256" key="1">
    <source>
        <dbReference type="ARBA" id="ARBA00022676"/>
    </source>
</evidence>
<sequence length="239" mass="27477">MSNTSKILGIDFYNNSFNNFCKEIEIKASNRQNTFIVTANPEIALNAYQDESFLEIVKQADFVVPDGIGIVKGAKMLDLPMKERISGYDIFLHMLDWGNKNHKSAYFVGAKPSIMSKMKDVIKKTYPNLKIAGIQDGYFKDELKVAKSIQKSNSDMVFIALGSPKQEYFINKYREVNNGIWIGLGGSFDVLSGEVKRAPQFWINHHIEWLYRLIKQPSRIGRMMAIPKFLRLIRKQKRL</sequence>
<evidence type="ECO:0000313" key="6">
    <source>
        <dbReference type="EMBL" id="MCK8624998.1"/>
    </source>
</evidence>
<dbReference type="CDD" id="cd06533">
    <property type="entry name" value="Glyco_transf_WecG_TagA"/>
    <property type="match status" value="1"/>
</dbReference>
<evidence type="ECO:0000313" key="7">
    <source>
        <dbReference type="Proteomes" id="UP001522905"/>
    </source>
</evidence>
<comment type="similarity">
    <text evidence="5">Belongs to the glycosyltransferase 26 family. TagA/TarA subfamily.</text>
</comment>
<keyword evidence="3 5" id="KW-0777">Teichoic acid biosynthesis</keyword>
<dbReference type="EMBL" id="JAJIAO010000006">
    <property type="protein sequence ID" value="MCK8624998.1"/>
    <property type="molecule type" value="Genomic_DNA"/>
</dbReference>